<sequence length="348" mass="38215">MAMDRRKLSGMLDDETPLSVTPPTIHYIRGLRQHPRKQRVPQADAVEVEMPQFYINFPRFGRPWSSESGSGTSSTGHGSVLSGQSGYRSLSTVDRRGEQEHHKRKKYTTTIVTTTTTTKIFLPGLLRMPEACTTDSGDHPGERLVVPQWSTDCDSNGFTPKQTGSVEGGDAYISSPWKAVRTNALVEQLPPPVKPTSDNRALSDTFSGNKHHSAARPCLPHTATCVASRCQCFRPAAVCRMHRGTCSAPRTADGAGDIQGHDRPPTMRMPGKCKGPKPHIERGCAAESGGTFYGFTPRRASGSAGAKHTPEEMRQRTQTVALDPIRIVNEQREESSWYRCGSWEPGSR</sequence>
<name>F9WGW2_TRYCI</name>
<dbReference type="VEuPathDB" id="TriTrypDB:TcIL3000_0_14640"/>
<accession>F9WGW2</accession>
<organism evidence="2 3">
    <name type="scientific">Trypanosoma congolense (strain IL3000)</name>
    <dbReference type="NCBI Taxonomy" id="1068625"/>
    <lineage>
        <taxon>Eukaryota</taxon>
        <taxon>Discoba</taxon>
        <taxon>Euglenozoa</taxon>
        <taxon>Kinetoplastea</taxon>
        <taxon>Metakinetoplastina</taxon>
        <taxon>Trypanosomatida</taxon>
        <taxon>Trypanosomatidae</taxon>
        <taxon>Trypanosoma</taxon>
        <taxon>Nannomonas</taxon>
    </lineage>
</organism>
<reference evidence="3" key="1">
    <citation type="submission" date="2011-07" db="EMBL/GenBank/DDBJ databases">
        <title>Divergent evolution of antigenic variation in African trypanosomes.</title>
        <authorList>
            <person name="Jackson A.P."/>
            <person name="Berry A."/>
            <person name="Allison H.C."/>
            <person name="Burton P."/>
            <person name="Anderson J."/>
            <person name="Aslett M."/>
            <person name="Brown R."/>
            <person name="Corton N."/>
            <person name="Harris D."/>
            <person name="Hauser H."/>
            <person name="Gamble J."/>
            <person name="Gilderthorp R."/>
            <person name="McQuillan J."/>
            <person name="Quail M.A."/>
            <person name="Sanders M."/>
            <person name="Van Tonder A."/>
            <person name="Ginger M.L."/>
            <person name="Donelson J.E."/>
            <person name="Field M.C."/>
            <person name="Barry J.D."/>
            <person name="Berriman M."/>
            <person name="Hertz-Fowler C."/>
        </authorList>
    </citation>
    <scope>NUCLEOTIDE SEQUENCE [LARGE SCALE GENOMIC DNA]</scope>
    <source>
        <strain evidence="3">IL3000</strain>
    </source>
</reference>
<evidence type="ECO:0000256" key="1">
    <source>
        <dbReference type="SAM" id="MobiDB-lite"/>
    </source>
</evidence>
<reference evidence="2 3" key="2">
    <citation type="journal article" date="2012" name="Proc. Natl. Acad. Sci. U.S.A.">
        <title>Antigenic diversity is generated by distinct evolutionary mechanisms in African trypanosome species.</title>
        <authorList>
            <person name="Jackson A.P."/>
            <person name="Berry A."/>
            <person name="Aslett M."/>
            <person name="Allison H.C."/>
            <person name="Burton P."/>
            <person name="Vavrova-Anderson J."/>
            <person name="Brown R."/>
            <person name="Browne H."/>
            <person name="Corton N."/>
            <person name="Hauser H."/>
            <person name="Gamble J."/>
            <person name="Gilderthorp R."/>
            <person name="Marcello L."/>
            <person name="McQuillan J."/>
            <person name="Otto T.D."/>
            <person name="Quail M.A."/>
            <person name="Sanders M.J."/>
            <person name="van Tonder A."/>
            <person name="Ginger M.L."/>
            <person name="Field M.C."/>
            <person name="Barry J.D."/>
            <person name="Hertz-Fowler C."/>
            <person name="Berriman M."/>
        </authorList>
    </citation>
    <scope>NUCLEOTIDE SEQUENCE [LARGE SCALE GENOMIC DNA]</scope>
    <source>
        <strain evidence="2 3">IL3000</strain>
    </source>
</reference>
<gene>
    <name evidence="2" type="ORF">TCIL3000_0_14640</name>
</gene>
<comment type="caution">
    <text evidence="2">The sequence shown here is derived from an EMBL/GenBank/DDBJ whole genome shotgun (WGS) entry which is preliminary data.</text>
</comment>
<dbReference type="EMBL" id="CAEQ01002337">
    <property type="protein sequence ID" value="CCD16550.1"/>
    <property type="molecule type" value="Genomic_DNA"/>
</dbReference>
<feature type="region of interest" description="Disordered" evidence="1">
    <location>
        <begin position="249"/>
        <end position="278"/>
    </location>
</feature>
<keyword evidence="3" id="KW-1185">Reference proteome</keyword>
<feature type="region of interest" description="Disordered" evidence="1">
    <location>
        <begin position="295"/>
        <end position="317"/>
    </location>
</feature>
<proteinExistence type="predicted"/>
<dbReference type="AlphaFoldDB" id="F9WGW2"/>
<evidence type="ECO:0000313" key="3">
    <source>
        <dbReference type="Proteomes" id="UP000000702"/>
    </source>
</evidence>
<protein>
    <submittedName>
        <fullName evidence="2">WGS project CAEQ00000000 data, annotated contig 560</fullName>
    </submittedName>
</protein>
<dbReference type="Proteomes" id="UP000000702">
    <property type="component" value="Unassembled WGS sequence"/>
</dbReference>
<feature type="compositionally biased region" description="Low complexity" evidence="1">
    <location>
        <begin position="65"/>
        <end position="83"/>
    </location>
</feature>
<feature type="region of interest" description="Disordered" evidence="1">
    <location>
        <begin position="65"/>
        <end position="106"/>
    </location>
</feature>
<evidence type="ECO:0000313" key="2">
    <source>
        <dbReference type="EMBL" id="CCD16550.1"/>
    </source>
</evidence>